<dbReference type="AlphaFoldDB" id="A0A6B1DUA5"/>
<sequence>MSTHLKGVGKSHRIALDPTDRQASLMLEHAGWARVAANWSRGRFQLAWFGATDERNADAWYAHVDVNPDGGEWLSDMDL</sequence>
<reference evidence="1" key="1">
    <citation type="submission" date="2019-09" db="EMBL/GenBank/DDBJ databases">
        <title>Characterisation of the sponge microbiome using genome-centric metagenomics.</title>
        <authorList>
            <person name="Engelberts J.P."/>
            <person name="Robbins S.J."/>
            <person name="De Goeij J.M."/>
            <person name="Aranda M."/>
            <person name="Bell S.C."/>
            <person name="Webster N.S."/>
        </authorList>
    </citation>
    <scope>NUCLEOTIDE SEQUENCE</scope>
    <source>
        <strain evidence="1">SB0662_bin_9</strain>
    </source>
</reference>
<dbReference type="EMBL" id="VXPY01000039">
    <property type="protein sequence ID" value="MYD89954.1"/>
    <property type="molecule type" value="Genomic_DNA"/>
</dbReference>
<comment type="caution">
    <text evidence="1">The sequence shown here is derived from an EMBL/GenBank/DDBJ whole genome shotgun (WGS) entry which is preliminary data.</text>
</comment>
<evidence type="ECO:0000313" key="1">
    <source>
        <dbReference type="EMBL" id="MYD89954.1"/>
    </source>
</evidence>
<accession>A0A6B1DUA5</accession>
<organism evidence="1">
    <name type="scientific">Caldilineaceae bacterium SB0662_bin_9</name>
    <dbReference type="NCBI Taxonomy" id="2605258"/>
    <lineage>
        <taxon>Bacteria</taxon>
        <taxon>Bacillati</taxon>
        <taxon>Chloroflexota</taxon>
        <taxon>Caldilineae</taxon>
        <taxon>Caldilineales</taxon>
        <taxon>Caldilineaceae</taxon>
    </lineage>
</organism>
<feature type="non-terminal residue" evidence="1">
    <location>
        <position position="79"/>
    </location>
</feature>
<proteinExistence type="predicted"/>
<protein>
    <submittedName>
        <fullName evidence="1">Uncharacterized protein</fullName>
    </submittedName>
</protein>
<gene>
    <name evidence="1" type="ORF">F4Y08_06385</name>
</gene>
<name>A0A6B1DUA5_9CHLR</name>